<reference evidence="1 2" key="1">
    <citation type="submission" date="2016-11" db="EMBL/GenBank/DDBJ databases">
        <title>Paenibacillus species isolates.</title>
        <authorList>
            <person name="Beno S.M."/>
        </authorList>
    </citation>
    <scope>NUCLEOTIDE SEQUENCE [LARGE SCALE GENOMIC DNA]</scope>
    <source>
        <strain evidence="1 2">FSL R5-0378</strain>
    </source>
</reference>
<protein>
    <recommendedName>
        <fullName evidence="3">DUF2642 domain-containing protein</fullName>
    </recommendedName>
</protein>
<evidence type="ECO:0000313" key="1">
    <source>
        <dbReference type="EMBL" id="OMF58111.1"/>
    </source>
</evidence>
<name>A0A1R1F262_9BACL</name>
<comment type="caution">
    <text evidence="1">The sequence shown here is derived from an EMBL/GenBank/DDBJ whole genome shotgun (WGS) entry which is preliminary data.</text>
</comment>
<dbReference type="AlphaFoldDB" id="A0A1R1F262"/>
<evidence type="ECO:0000313" key="2">
    <source>
        <dbReference type="Proteomes" id="UP000187172"/>
    </source>
</evidence>
<dbReference type="EMBL" id="MRTP01000001">
    <property type="protein sequence ID" value="OMF58111.1"/>
    <property type="molecule type" value="Genomic_DNA"/>
</dbReference>
<gene>
    <name evidence="1" type="ORF">BK138_05995</name>
</gene>
<proteinExistence type="predicted"/>
<accession>A0A1R1F262</accession>
<organism evidence="1 2">
    <name type="scientific">Paenibacillus rhizosphaerae</name>
    <dbReference type="NCBI Taxonomy" id="297318"/>
    <lineage>
        <taxon>Bacteria</taxon>
        <taxon>Bacillati</taxon>
        <taxon>Bacillota</taxon>
        <taxon>Bacilli</taxon>
        <taxon>Bacillales</taxon>
        <taxon>Paenibacillaceae</taxon>
        <taxon>Paenibacillus</taxon>
    </lineage>
</organism>
<keyword evidence="2" id="KW-1185">Reference proteome</keyword>
<evidence type="ECO:0008006" key="3">
    <source>
        <dbReference type="Google" id="ProtNLM"/>
    </source>
</evidence>
<dbReference type="RefSeq" id="WP_076167275.1">
    <property type="nucleotide sequence ID" value="NZ_MRTP01000001.1"/>
</dbReference>
<dbReference type="Proteomes" id="UP000187172">
    <property type="component" value="Unassembled WGS sequence"/>
</dbReference>
<sequence length="67" mass="7188">MNFEEALAVFVGRHVEVQQTNQFIQGTLASSSGGILAVDTVSTNYIPTAQRVNISTNSVALVRILPL</sequence>